<evidence type="ECO:0008006" key="3">
    <source>
        <dbReference type="Google" id="ProtNLM"/>
    </source>
</evidence>
<accession>A0ABM7CRJ1</accession>
<evidence type="ECO:0000313" key="2">
    <source>
        <dbReference type="Proteomes" id="UP000272622"/>
    </source>
</evidence>
<proteinExistence type="predicted"/>
<dbReference type="Proteomes" id="UP000272622">
    <property type="component" value="Chromosome"/>
</dbReference>
<reference evidence="1 2" key="1">
    <citation type="submission" date="2018-12" db="EMBL/GenBank/DDBJ databases">
        <authorList>
            <person name="Li S."/>
            <person name="Yang R."/>
            <person name="Chen G."/>
            <person name="Zou L."/>
            <person name="Zhang C."/>
            <person name="Chen Y."/>
            <person name="Liu Z."/>
            <person name="Li Y."/>
            <person name="Yan Y."/>
            <person name="Huang M."/>
            <person name="Chen T."/>
        </authorList>
    </citation>
    <scope>NUCLEOTIDE SEQUENCE [LARGE SCALE GENOMIC DNA]</scope>
    <source>
        <strain evidence="1 2">2014</strain>
    </source>
</reference>
<protein>
    <recommendedName>
        <fullName evidence="3">PLD-like domain-containing protein</fullName>
    </recommendedName>
</protein>
<dbReference type="CDD" id="cd09117">
    <property type="entry name" value="PLDc_Bfil_DEXD_like"/>
    <property type="match status" value="1"/>
</dbReference>
<organism evidence="1 2">
    <name type="scientific">Pseudomonas oryziphila</name>
    <dbReference type="NCBI Taxonomy" id="2894079"/>
    <lineage>
        <taxon>Bacteria</taxon>
        <taxon>Pseudomonadati</taxon>
        <taxon>Pseudomonadota</taxon>
        <taxon>Gammaproteobacteria</taxon>
        <taxon>Pseudomonadales</taxon>
        <taxon>Pseudomonadaceae</taxon>
        <taxon>Pseudomonas</taxon>
    </lineage>
</organism>
<sequence>MKLIHGHGIKAALQALRPQRIAVAYVGKDWASYVDETHLEEIVLSPTLGSNPFAVQDIVEKIGWDNVHFLDNLHTKLYLGTNGAALGSFNMTANGLGAQGLQEAGCLIEGADHIADLGALFEVYRDQAAAAYPTQKAKERRLAELRKLWFKAMREGVVEDQGQDSTLANFVPYADDIYVSWVENFTVELNEDVVNPSIIEGSLGFHEDDPIETGKWVLCWPARKKCGYPNLSTNPYWLYIDEIYPLAAKDDFYTQLAVQRNDRAPLPEPFELSKPVIAALREVLGSEQFPDFRWSKDPWHLAPTLPQRAAFLEAVSQRL</sequence>
<name>A0ABM7CRJ1_9PSED</name>
<dbReference type="EMBL" id="CP034337">
    <property type="protein sequence ID" value="AZL74027.1"/>
    <property type="molecule type" value="Genomic_DNA"/>
</dbReference>
<gene>
    <name evidence="1" type="ORF">EI693_13420</name>
</gene>
<keyword evidence="2" id="KW-1185">Reference proteome</keyword>
<evidence type="ECO:0000313" key="1">
    <source>
        <dbReference type="EMBL" id="AZL74027.1"/>
    </source>
</evidence>
<dbReference type="RefSeq" id="WP_125464128.1">
    <property type="nucleotide sequence ID" value="NZ_CP034337.1"/>
</dbReference>